<evidence type="ECO:0000256" key="5">
    <source>
        <dbReference type="HAMAP-Rule" id="MF_00301"/>
    </source>
</evidence>
<dbReference type="RefSeq" id="WP_221048127.1">
    <property type="nucleotide sequence ID" value="NZ_AP019782.1"/>
</dbReference>
<evidence type="ECO:0000256" key="2">
    <source>
        <dbReference type="ARBA" id="ARBA00022741"/>
    </source>
</evidence>
<name>A0A8D5AH61_9GAMM</name>
<keyword evidence="3 5" id="KW-0418">Kinase</keyword>
<dbReference type="PANTHER" id="PTHR21064">
    <property type="entry name" value="AMINOGLYCOSIDE PHOSPHOTRANSFERASE DOMAIN-CONTAINING PROTEIN-RELATED"/>
    <property type="match status" value="1"/>
</dbReference>
<dbReference type="UniPathway" id="UPA00050">
    <property type="reaction ID" value="UER00064"/>
</dbReference>
<comment type="catalytic activity">
    <reaction evidence="5">
        <text>L-homoserine + ATP = O-phospho-L-homoserine + ADP + H(+)</text>
        <dbReference type="Rhea" id="RHEA:13985"/>
        <dbReference type="ChEBI" id="CHEBI:15378"/>
        <dbReference type="ChEBI" id="CHEBI:30616"/>
        <dbReference type="ChEBI" id="CHEBI:57476"/>
        <dbReference type="ChEBI" id="CHEBI:57590"/>
        <dbReference type="ChEBI" id="CHEBI:456216"/>
        <dbReference type="EC" id="2.7.1.39"/>
    </reaction>
</comment>
<evidence type="ECO:0000313" key="9">
    <source>
        <dbReference type="Proteomes" id="UP000824988"/>
    </source>
</evidence>
<keyword evidence="1 5" id="KW-0808">Transferase</keyword>
<feature type="domain" description="Aminoglycoside phosphotransferase" evidence="7">
    <location>
        <begin position="28"/>
        <end position="240"/>
    </location>
</feature>
<dbReference type="GO" id="GO:0004413">
    <property type="term" value="F:homoserine kinase activity"/>
    <property type="evidence" value="ECO:0007669"/>
    <property type="project" value="UniProtKB-UniRule"/>
</dbReference>
<dbReference type="HAMAP" id="MF_00301">
    <property type="entry name" value="Homoser_kinase_2"/>
    <property type="match status" value="1"/>
</dbReference>
<dbReference type="InterPro" id="IPR005280">
    <property type="entry name" value="Homoserine_kinase_II"/>
</dbReference>
<dbReference type="NCBIfam" id="NF003558">
    <property type="entry name" value="PRK05231.1"/>
    <property type="match status" value="1"/>
</dbReference>
<dbReference type="AlphaFoldDB" id="A0A8D5AH61"/>
<accession>A0A8D5AH61</accession>
<evidence type="ECO:0000256" key="4">
    <source>
        <dbReference type="ARBA" id="ARBA00022840"/>
    </source>
</evidence>
<dbReference type="GO" id="GO:0005524">
    <property type="term" value="F:ATP binding"/>
    <property type="evidence" value="ECO:0007669"/>
    <property type="project" value="UniProtKB-KW"/>
</dbReference>
<keyword evidence="2 5" id="KW-0547">Nucleotide-binding</keyword>
<dbReference type="Proteomes" id="UP000824988">
    <property type="component" value="Chromosome"/>
</dbReference>
<dbReference type="Pfam" id="PF01636">
    <property type="entry name" value="APH"/>
    <property type="match status" value="1"/>
</dbReference>
<evidence type="ECO:0000313" key="8">
    <source>
        <dbReference type="EMBL" id="BBL69941.1"/>
    </source>
</evidence>
<sequence>MSAYTALCPTALQAFLADHAVGALLDSRPIHDGVENSNYRLRTERGEYVLTLFESLTAAELPPYLALMTGLAEQGLPCPRAVPDRNGRLLGELHGKPALLAARLPGAGVTDPAPHHCRVIGAALAVVHGVGRQLPAMPANRCDGAWRRSIAAQLRLPRDCAALLADELAFQDKQNPSALPQGLVHGDLFRDNVLFEGDRLTGLLDWYEAGSGAWLYDVAVTANDWCGEDPDRLRALLDGYATIRRFTDAEQDALPAMLRAAALRFWLSRLLARQTPRSGELVQTKDPEEFKRLLLHRRDRDAAPAI</sequence>
<comment type="pathway">
    <text evidence="5">Amino-acid biosynthesis; L-threonine biosynthesis; L-threonine from L-aspartate: step 4/5.</text>
</comment>
<evidence type="ECO:0000256" key="1">
    <source>
        <dbReference type="ARBA" id="ARBA00022679"/>
    </source>
</evidence>
<keyword evidence="9" id="KW-1185">Reference proteome</keyword>
<reference evidence="8" key="1">
    <citation type="submission" date="2019-06" db="EMBL/GenBank/DDBJ databases">
        <title>Complete genome sequence of Methylogaea oryzae strain JCM16910.</title>
        <authorList>
            <person name="Asakawa S."/>
        </authorList>
    </citation>
    <scope>NUCLEOTIDE SEQUENCE</scope>
    <source>
        <strain evidence="8">E10</strain>
    </source>
</reference>
<dbReference type="PANTHER" id="PTHR21064:SF6">
    <property type="entry name" value="AMINOGLYCOSIDE PHOSPHOTRANSFERASE DOMAIN-CONTAINING PROTEIN"/>
    <property type="match status" value="1"/>
</dbReference>
<protein>
    <recommendedName>
        <fullName evidence="5 6">Homoserine kinase</fullName>
        <shortName evidence="5">HK</shortName>
        <shortName evidence="5">HSK</shortName>
        <ecNumber evidence="5 6">2.7.1.39</ecNumber>
    </recommendedName>
</protein>
<dbReference type="GO" id="GO:0009088">
    <property type="term" value="P:threonine biosynthetic process"/>
    <property type="evidence" value="ECO:0007669"/>
    <property type="project" value="UniProtKB-UniRule"/>
</dbReference>
<comment type="similarity">
    <text evidence="5">Belongs to the pseudomonas-type ThrB family.</text>
</comment>
<organism evidence="8 9">
    <name type="scientific">Methylogaea oryzae</name>
    <dbReference type="NCBI Taxonomy" id="1295382"/>
    <lineage>
        <taxon>Bacteria</taxon>
        <taxon>Pseudomonadati</taxon>
        <taxon>Pseudomonadota</taxon>
        <taxon>Gammaproteobacteria</taxon>
        <taxon>Methylococcales</taxon>
        <taxon>Methylococcaceae</taxon>
        <taxon>Methylogaea</taxon>
    </lineage>
</organism>
<evidence type="ECO:0000256" key="6">
    <source>
        <dbReference type="NCBIfam" id="TIGR00938"/>
    </source>
</evidence>
<evidence type="ECO:0000256" key="3">
    <source>
        <dbReference type="ARBA" id="ARBA00022777"/>
    </source>
</evidence>
<dbReference type="EC" id="2.7.1.39" evidence="5 6"/>
<gene>
    <name evidence="5 8" type="primary">thrB</name>
    <name evidence="8" type="ORF">MoryE10_05470</name>
</gene>
<keyword evidence="5" id="KW-0791">Threonine biosynthesis</keyword>
<dbReference type="NCBIfam" id="TIGR00938">
    <property type="entry name" value="thrB_alt"/>
    <property type="match status" value="1"/>
</dbReference>
<evidence type="ECO:0000259" key="7">
    <source>
        <dbReference type="Pfam" id="PF01636"/>
    </source>
</evidence>
<proteinExistence type="inferred from homology"/>
<keyword evidence="4 5" id="KW-0067">ATP-binding</keyword>
<keyword evidence="5" id="KW-0028">Amino-acid biosynthesis</keyword>
<dbReference type="KEGG" id="moz:MoryE10_05470"/>
<dbReference type="InterPro" id="IPR050249">
    <property type="entry name" value="Pseudomonas-type_ThrB"/>
</dbReference>
<dbReference type="EMBL" id="AP019782">
    <property type="protein sequence ID" value="BBL69941.1"/>
    <property type="molecule type" value="Genomic_DNA"/>
</dbReference>
<dbReference type="CDD" id="cd05153">
    <property type="entry name" value="HomoserineK_II"/>
    <property type="match status" value="1"/>
</dbReference>
<dbReference type="InterPro" id="IPR002575">
    <property type="entry name" value="Aminoglycoside_PTrfase"/>
</dbReference>